<protein>
    <submittedName>
        <fullName evidence="1">Uncharacterized protein</fullName>
    </submittedName>
</protein>
<evidence type="ECO:0000313" key="1">
    <source>
        <dbReference type="EMBL" id="KRY76606.1"/>
    </source>
</evidence>
<sequence length="104" mass="11418">MEPSMQQIMLVASSLMLSSVENILQGYSRQSVDLDTLLSPDPSPNYICPVNTEQGVTSAYTSPRGLNRLTSHYLFKSVSGASSLDLEAILVQFTKKIKVLLPKK</sequence>
<accession>A0A0V1ES06</accession>
<reference evidence="1 2" key="1">
    <citation type="submission" date="2015-01" db="EMBL/GenBank/DDBJ databases">
        <title>Evolution of Trichinella species and genotypes.</title>
        <authorList>
            <person name="Korhonen P.K."/>
            <person name="Edoardo P."/>
            <person name="Giuseppe L.R."/>
            <person name="Gasser R.B."/>
        </authorList>
    </citation>
    <scope>NUCLEOTIDE SEQUENCE [LARGE SCALE GENOMIC DNA]</scope>
    <source>
        <strain evidence="1">ISS13</strain>
    </source>
</reference>
<organism evidence="1 2">
    <name type="scientific">Trichinella pseudospiralis</name>
    <name type="common">Parasitic roundworm</name>
    <dbReference type="NCBI Taxonomy" id="6337"/>
    <lineage>
        <taxon>Eukaryota</taxon>
        <taxon>Metazoa</taxon>
        <taxon>Ecdysozoa</taxon>
        <taxon>Nematoda</taxon>
        <taxon>Enoplea</taxon>
        <taxon>Dorylaimia</taxon>
        <taxon>Trichinellida</taxon>
        <taxon>Trichinellidae</taxon>
        <taxon>Trichinella</taxon>
    </lineage>
</organism>
<gene>
    <name evidence="1" type="ORF">T4A_2040</name>
</gene>
<dbReference type="EMBL" id="JYDR01000011">
    <property type="protein sequence ID" value="KRY76606.1"/>
    <property type="molecule type" value="Genomic_DNA"/>
</dbReference>
<name>A0A0V1ES06_TRIPS</name>
<proteinExistence type="predicted"/>
<evidence type="ECO:0000313" key="2">
    <source>
        <dbReference type="Proteomes" id="UP000054632"/>
    </source>
</evidence>
<comment type="caution">
    <text evidence="1">The sequence shown here is derived from an EMBL/GenBank/DDBJ whole genome shotgun (WGS) entry which is preliminary data.</text>
</comment>
<dbReference type="AlphaFoldDB" id="A0A0V1ES06"/>
<dbReference type="Proteomes" id="UP000054632">
    <property type="component" value="Unassembled WGS sequence"/>
</dbReference>